<dbReference type="InterPro" id="IPR003594">
    <property type="entry name" value="HATPase_dom"/>
</dbReference>
<name>A0A1M6GQN4_9FLAO</name>
<dbReference type="OrthoDB" id="5522855at2"/>
<accession>A0A1M6GQN4</accession>
<dbReference type="STRING" id="570521.SAMN04488508_105398"/>
<dbReference type="PANTHER" id="PTHR43304:SF1">
    <property type="entry name" value="PAC DOMAIN-CONTAINING PROTEIN"/>
    <property type="match status" value="1"/>
</dbReference>
<dbReference type="InterPro" id="IPR052162">
    <property type="entry name" value="Sensor_kinase/Photoreceptor"/>
</dbReference>
<dbReference type="SUPFAM" id="SSF55874">
    <property type="entry name" value="ATPase domain of HSP90 chaperone/DNA topoisomerase II/histidine kinase"/>
    <property type="match status" value="1"/>
</dbReference>
<dbReference type="PANTHER" id="PTHR43304">
    <property type="entry name" value="PHYTOCHROME-LIKE PROTEIN CPH1"/>
    <property type="match status" value="1"/>
</dbReference>
<dbReference type="EMBL" id="FQYP01000005">
    <property type="protein sequence ID" value="SHJ12186.1"/>
    <property type="molecule type" value="Genomic_DNA"/>
</dbReference>
<dbReference type="PRINTS" id="PR00344">
    <property type="entry name" value="BCTRLSENSOR"/>
</dbReference>
<dbReference type="SMART" id="SM00091">
    <property type="entry name" value="PAS"/>
    <property type="match status" value="5"/>
</dbReference>
<keyword evidence="3" id="KW-0597">Phosphoprotein</keyword>
<dbReference type="InterPro" id="IPR000700">
    <property type="entry name" value="PAS-assoc_C"/>
</dbReference>
<dbReference type="InterPro" id="IPR001610">
    <property type="entry name" value="PAC"/>
</dbReference>
<dbReference type="PROSITE" id="PS50113">
    <property type="entry name" value="PAC"/>
    <property type="match status" value="4"/>
</dbReference>
<evidence type="ECO:0000256" key="3">
    <source>
        <dbReference type="ARBA" id="ARBA00022553"/>
    </source>
</evidence>
<dbReference type="SMART" id="SM00086">
    <property type="entry name" value="PAC"/>
    <property type="match status" value="5"/>
</dbReference>
<keyword evidence="5" id="KW-0418">Kinase</keyword>
<dbReference type="InterPro" id="IPR013655">
    <property type="entry name" value="PAS_fold_3"/>
</dbReference>
<gene>
    <name evidence="9" type="ORF">SAMN04488508_105398</name>
</gene>
<dbReference type="InterPro" id="IPR000014">
    <property type="entry name" value="PAS"/>
</dbReference>
<dbReference type="SUPFAM" id="SSF55785">
    <property type="entry name" value="PYP-like sensor domain (PAS domain)"/>
    <property type="match status" value="5"/>
</dbReference>
<evidence type="ECO:0000313" key="9">
    <source>
        <dbReference type="EMBL" id="SHJ12186.1"/>
    </source>
</evidence>
<dbReference type="AlphaFoldDB" id="A0A1M6GQN4"/>
<evidence type="ECO:0000256" key="5">
    <source>
        <dbReference type="ARBA" id="ARBA00022777"/>
    </source>
</evidence>
<evidence type="ECO:0000259" key="7">
    <source>
        <dbReference type="PROSITE" id="PS50112"/>
    </source>
</evidence>
<comment type="catalytic activity">
    <reaction evidence="1">
        <text>ATP + protein L-histidine = ADP + protein N-phospho-L-histidine.</text>
        <dbReference type="EC" id="2.7.13.3"/>
    </reaction>
</comment>
<dbReference type="Gene3D" id="3.30.450.20">
    <property type="entry name" value="PAS domain"/>
    <property type="match status" value="5"/>
</dbReference>
<dbReference type="Pfam" id="PF02518">
    <property type="entry name" value="HATPase_c"/>
    <property type="match status" value="1"/>
</dbReference>
<dbReference type="Pfam" id="PF08447">
    <property type="entry name" value="PAS_3"/>
    <property type="match status" value="3"/>
</dbReference>
<dbReference type="NCBIfam" id="TIGR00229">
    <property type="entry name" value="sensory_box"/>
    <property type="match status" value="5"/>
</dbReference>
<dbReference type="GO" id="GO:0004673">
    <property type="term" value="F:protein histidine kinase activity"/>
    <property type="evidence" value="ECO:0007669"/>
    <property type="project" value="UniProtKB-EC"/>
</dbReference>
<dbReference type="Gene3D" id="3.30.565.10">
    <property type="entry name" value="Histidine kinase-like ATPase, C-terminal domain"/>
    <property type="match status" value="1"/>
</dbReference>
<sequence length="908" mass="105039">MFEKSASPAFTVVHKENYLKRELYALLKQDESIFDFIQQSALDGLWFWDLKNPENEWMNPKFWATLGYDPEIMPHKASSWQDIINQDDLALAIENFDKHCKNPKHPYDQVVRYEHKLGHTVWIHCKGIVIRDANNKPHRMIGAHTDVTKIKKAELKLKKQVERYQHIIDGTNIGIWEWNVQTGQTIFNERWVEIIGYTLLELDPVSINTWRKSVHPEDLQKFNQSFHDHFEGKTKCYECEVRLRHKNGNWIWVLDKGKVVSWTAKGEPEWVIGTHQEITKHKKDLENHKVFIEQAPGAIAMLDTNMCYIAHSRKWIEDYNIKDKNIIGKSHYEIFPEIGERWKKDHQNCLNGKILESNEDYFERSDGTIQWLSWKLHPWFTSNNKVGGIIMLTEDITRTKEAENRLKLSEKKFRENFENAAIGMAILDTTGKWLDVNNSLCEMLGYTLTELKSLSFQEITHPEDLMKDLGHMEDLLSGKISYCHIEKRYVHKNGKHVHVILSVSMLRDEYDNPLHFIAQISNITPRVHARDQLQKTLAELEGILEASTQVSIIGTDRDGIITTFNEGAENLLGYRREELISKEALQILHTKGELTKRSEELSNLFNRNINDFEVFTALPKNGKPDTQEWTYVRKDGSHFPVLLTVTAIKNNNKLEGYLAVAADISKLKNVEKELKSLLQVANDQNDRLQNFAHIVSHNLKSHSGNFSMLLDLYLQEHPELENDEIVKLFRLASDNLTETVKHLNEVVLMNTTVTEGLTSINLCKTINKVIHGVKLIAQKANVKIENAVDQSAKIMAVSAYLDSILLNFITNSIKYRSLTRDSYIILNAYHQDNYLVLCIEDNGIGIDLDRHHAKLFGMYKTFHEHKEARGIGLFITKNQVEAIGGKIDVESTVDVGTTFKVYFKYEKN</sequence>
<feature type="domain" description="Histidine kinase" evidence="6">
    <location>
        <begin position="694"/>
        <end position="907"/>
    </location>
</feature>
<evidence type="ECO:0000259" key="6">
    <source>
        <dbReference type="PROSITE" id="PS50109"/>
    </source>
</evidence>
<evidence type="ECO:0000256" key="2">
    <source>
        <dbReference type="ARBA" id="ARBA00012438"/>
    </source>
</evidence>
<dbReference type="Pfam" id="PF13426">
    <property type="entry name" value="PAS_9"/>
    <property type="match status" value="1"/>
</dbReference>
<evidence type="ECO:0000259" key="8">
    <source>
        <dbReference type="PROSITE" id="PS50113"/>
    </source>
</evidence>
<dbReference type="RefSeq" id="WP_073316604.1">
    <property type="nucleotide sequence ID" value="NZ_FQYP01000005.1"/>
</dbReference>
<feature type="domain" description="PAS" evidence="7">
    <location>
        <begin position="160"/>
        <end position="233"/>
    </location>
</feature>
<proteinExistence type="predicted"/>
<dbReference type="InterPro" id="IPR035965">
    <property type="entry name" value="PAS-like_dom_sf"/>
</dbReference>
<keyword evidence="4" id="KW-0808">Transferase</keyword>
<dbReference type="InterPro" id="IPR036890">
    <property type="entry name" value="HATPase_C_sf"/>
</dbReference>
<dbReference type="InterPro" id="IPR005467">
    <property type="entry name" value="His_kinase_dom"/>
</dbReference>
<feature type="domain" description="PAS" evidence="7">
    <location>
        <begin position="536"/>
        <end position="608"/>
    </location>
</feature>
<dbReference type="EC" id="2.7.13.3" evidence="2"/>
<dbReference type="PROSITE" id="PS50112">
    <property type="entry name" value="PAS"/>
    <property type="match status" value="3"/>
</dbReference>
<dbReference type="Proteomes" id="UP000184432">
    <property type="component" value="Unassembled WGS sequence"/>
</dbReference>
<organism evidence="9 10">
    <name type="scientific">Aquimarina spongiae</name>
    <dbReference type="NCBI Taxonomy" id="570521"/>
    <lineage>
        <taxon>Bacteria</taxon>
        <taxon>Pseudomonadati</taxon>
        <taxon>Bacteroidota</taxon>
        <taxon>Flavobacteriia</taxon>
        <taxon>Flavobacteriales</taxon>
        <taxon>Flavobacteriaceae</taxon>
        <taxon>Aquimarina</taxon>
    </lineage>
</organism>
<feature type="domain" description="PAC" evidence="8">
    <location>
        <begin position="107"/>
        <end position="159"/>
    </location>
</feature>
<feature type="domain" description="PAC" evidence="8">
    <location>
        <begin position="625"/>
        <end position="676"/>
    </location>
</feature>
<reference evidence="10" key="1">
    <citation type="submission" date="2016-11" db="EMBL/GenBank/DDBJ databases">
        <authorList>
            <person name="Varghese N."/>
            <person name="Submissions S."/>
        </authorList>
    </citation>
    <scope>NUCLEOTIDE SEQUENCE [LARGE SCALE GENOMIC DNA]</scope>
    <source>
        <strain evidence="10">DSM 22623</strain>
    </source>
</reference>
<evidence type="ECO:0000256" key="1">
    <source>
        <dbReference type="ARBA" id="ARBA00000085"/>
    </source>
</evidence>
<dbReference type="PROSITE" id="PS50109">
    <property type="entry name" value="HIS_KIN"/>
    <property type="match status" value="1"/>
</dbReference>
<feature type="domain" description="PAC" evidence="8">
    <location>
        <begin position="483"/>
        <end position="535"/>
    </location>
</feature>
<evidence type="ECO:0000256" key="4">
    <source>
        <dbReference type="ARBA" id="ARBA00022679"/>
    </source>
</evidence>
<protein>
    <recommendedName>
        <fullName evidence="2">histidine kinase</fullName>
        <ecNumber evidence="2">2.7.13.3</ecNumber>
    </recommendedName>
</protein>
<evidence type="ECO:0000313" key="10">
    <source>
        <dbReference type="Proteomes" id="UP000184432"/>
    </source>
</evidence>
<keyword evidence="10" id="KW-1185">Reference proteome</keyword>
<dbReference type="CDD" id="cd00130">
    <property type="entry name" value="PAS"/>
    <property type="match status" value="5"/>
</dbReference>
<feature type="domain" description="PAS" evidence="7">
    <location>
        <begin position="409"/>
        <end position="479"/>
    </location>
</feature>
<dbReference type="InterPro" id="IPR004358">
    <property type="entry name" value="Sig_transdc_His_kin-like_C"/>
</dbReference>
<dbReference type="SMART" id="SM00387">
    <property type="entry name" value="HATPase_c"/>
    <property type="match status" value="1"/>
</dbReference>
<dbReference type="InterPro" id="IPR013656">
    <property type="entry name" value="PAS_4"/>
</dbReference>
<feature type="domain" description="PAC" evidence="8">
    <location>
        <begin position="356"/>
        <end position="408"/>
    </location>
</feature>
<dbReference type="Pfam" id="PF08448">
    <property type="entry name" value="PAS_4"/>
    <property type="match status" value="1"/>
</dbReference>